<sequence length="578" mass="63903" precursor="true">MDRQLFRPGTTPAKRLLLAALVAASASGCASQRGVQVAKSTTPAPVSSPTSVVANDVDWQRVLREPETGGVQPVGHNDGVVIASPAVFAQPPQEDGKRSFGDFLQLDPPKDDGDKESKEDGEKDGDEPDVKEKDDEQDDKDTKGIESKDRESDEKEDSEDGEADRTAEPIATPSPNGQPVEYFVGSALARHPKILAARQRVAAATNVIPQAKALPDPTFNNTFSPLHDNAIQTAAGRVANQMSVNQMVPFPDKLKTKAVIASREVQIAQTEVDAIAREITESVRLAYYEVWFATRAIDIIEETKDLVADLTDVAEARYRSGGSQQDVLRAQLETDRLDEQLITLARQKLVAQADLGTLLQQPVGILPEATDELSITDTPQQIDELIALAEQCNPKLRGLAWEIQRDRDKERLACLQQYPDFSVGLNWGLVSDNHDVLSPVANGNDQLSVSFGTTLPIWREKINAGVREAAHRRSSTTRRLEAERDELYGKIRRLIVQADALVEQRDIYEERIIPRTEDTLKLSIADYRGKRTDFFTLIETYRELLMFETQLARIDATLAGTIAQLDRTVGCPYTTESR</sequence>
<dbReference type="OrthoDB" id="237666at2"/>
<keyword evidence="3" id="KW-0732">Signal</keyword>
<name>A0A517P235_9BACT</name>
<dbReference type="Gene3D" id="1.20.1600.10">
    <property type="entry name" value="Outer membrane efflux proteins (OEP)"/>
    <property type="match status" value="1"/>
</dbReference>
<feature type="compositionally biased region" description="Basic and acidic residues" evidence="2">
    <location>
        <begin position="108"/>
        <end position="121"/>
    </location>
</feature>
<keyword evidence="5" id="KW-1185">Reference proteome</keyword>
<feature type="signal peptide" evidence="3">
    <location>
        <begin position="1"/>
        <end position="30"/>
    </location>
</feature>
<feature type="compositionally biased region" description="Low complexity" evidence="2">
    <location>
        <begin position="38"/>
        <end position="51"/>
    </location>
</feature>
<dbReference type="RefSeq" id="WP_145421174.1">
    <property type="nucleotide sequence ID" value="NZ_CP036526.1"/>
</dbReference>
<feature type="compositionally biased region" description="Basic and acidic residues" evidence="2">
    <location>
        <begin position="128"/>
        <end position="153"/>
    </location>
</feature>
<organism evidence="4 5">
    <name type="scientific">Stieleria marina</name>
    <dbReference type="NCBI Taxonomy" id="1930275"/>
    <lineage>
        <taxon>Bacteria</taxon>
        <taxon>Pseudomonadati</taxon>
        <taxon>Planctomycetota</taxon>
        <taxon>Planctomycetia</taxon>
        <taxon>Pirellulales</taxon>
        <taxon>Pirellulaceae</taxon>
        <taxon>Stieleria</taxon>
    </lineage>
</organism>
<feature type="chain" id="PRO_5021756463" evidence="3">
    <location>
        <begin position="31"/>
        <end position="578"/>
    </location>
</feature>
<dbReference type="PANTHER" id="PTHR30203:SF24">
    <property type="entry name" value="BLR4935 PROTEIN"/>
    <property type="match status" value="1"/>
</dbReference>
<dbReference type="AlphaFoldDB" id="A0A517P235"/>
<evidence type="ECO:0000313" key="4">
    <source>
        <dbReference type="EMBL" id="QDT13442.1"/>
    </source>
</evidence>
<accession>A0A517P235</accession>
<reference evidence="4 5" key="1">
    <citation type="submission" date="2019-02" db="EMBL/GenBank/DDBJ databases">
        <title>Deep-cultivation of Planctomycetes and their phenomic and genomic characterization uncovers novel biology.</title>
        <authorList>
            <person name="Wiegand S."/>
            <person name="Jogler M."/>
            <person name="Boedeker C."/>
            <person name="Pinto D."/>
            <person name="Vollmers J."/>
            <person name="Rivas-Marin E."/>
            <person name="Kohn T."/>
            <person name="Peeters S.H."/>
            <person name="Heuer A."/>
            <person name="Rast P."/>
            <person name="Oberbeckmann S."/>
            <person name="Bunk B."/>
            <person name="Jeske O."/>
            <person name="Meyerdierks A."/>
            <person name="Storesund J.E."/>
            <person name="Kallscheuer N."/>
            <person name="Luecker S."/>
            <person name="Lage O.M."/>
            <person name="Pohl T."/>
            <person name="Merkel B.J."/>
            <person name="Hornburger P."/>
            <person name="Mueller R.-W."/>
            <person name="Bruemmer F."/>
            <person name="Labrenz M."/>
            <person name="Spormann A.M."/>
            <person name="Op den Camp H."/>
            <person name="Overmann J."/>
            <person name="Amann R."/>
            <person name="Jetten M.S.M."/>
            <person name="Mascher T."/>
            <person name="Medema M.H."/>
            <person name="Devos D.P."/>
            <person name="Kaster A.-K."/>
            <person name="Ovreas L."/>
            <person name="Rohde M."/>
            <person name="Galperin M.Y."/>
            <person name="Jogler C."/>
        </authorList>
    </citation>
    <scope>NUCLEOTIDE SEQUENCE [LARGE SCALE GENOMIC DNA]</scope>
    <source>
        <strain evidence="4 5">K23_9</strain>
    </source>
</reference>
<dbReference type="PROSITE" id="PS51257">
    <property type="entry name" value="PROKAR_LIPOPROTEIN"/>
    <property type="match status" value="1"/>
</dbReference>
<evidence type="ECO:0000256" key="2">
    <source>
        <dbReference type="SAM" id="MobiDB-lite"/>
    </source>
</evidence>
<dbReference type="PANTHER" id="PTHR30203">
    <property type="entry name" value="OUTER MEMBRANE CATION EFFLUX PROTEIN"/>
    <property type="match status" value="1"/>
</dbReference>
<feature type="region of interest" description="Disordered" evidence="2">
    <location>
        <begin position="90"/>
        <end position="179"/>
    </location>
</feature>
<comment type="similarity">
    <text evidence="1">Belongs to the outer membrane factor (OMF) (TC 1.B.17) family.</text>
</comment>
<proteinExistence type="inferred from homology"/>
<evidence type="ECO:0000256" key="1">
    <source>
        <dbReference type="ARBA" id="ARBA00007613"/>
    </source>
</evidence>
<dbReference type="GO" id="GO:0015562">
    <property type="term" value="F:efflux transmembrane transporter activity"/>
    <property type="evidence" value="ECO:0007669"/>
    <property type="project" value="InterPro"/>
</dbReference>
<dbReference type="InterPro" id="IPR010131">
    <property type="entry name" value="MdtP/NodT-like"/>
</dbReference>
<evidence type="ECO:0000313" key="5">
    <source>
        <dbReference type="Proteomes" id="UP000319817"/>
    </source>
</evidence>
<dbReference type="InterPro" id="IPR003423">
    <property type="entry name" value="OMP_efflux"/>
</dbReference>
<protein>
    <submittedName>
        <fullName evidence="4">Putative outer membrane efflux protein MdtP</fullName>
    </submittedName>
</protein>
<feature type="region of interest" description="Disordered" evidence="2">
    <location>
        <begin position="31"/>
        <end position="51"/>
    </location>
</feature>
<evidence type="ECO:0000256" key="3">
    <source>
        <dbReference type="SAM" id="SignalP"/>
    </source>
</evidence>
<dbReference type="EMBL" id="CP036526">
    <property type="protein sequence ID" value="QDT13442.1"/>
    <property type="molecule type" value="Genomic_DNA"/>
</dbReference>
<gene>
    <name evidence="4" type="ORF">K239x_54600</name>
</gene>
<dbReference type="Pfam" id="PF02321">
    <property type="entry name" value="OEP"/>
    <property type="match status" value="1"/>
</dbReference>
<dbReference type="SUPFAM" id="SSF56954">
    <property type="entry name" value="Outer membrane efflux proteins (OEP)"/>
    <property type="match status" value="1"/>
</dbReference>
<dbReference type="Proteomes" id="UP000319817">
    <property type="component" value="Chromosome"/>
</dbReference>